<dbReference type="Proteomes" id="UP000828251">
    <property type="component" value="Unassembled WGS sequence"/>
</dbReference>
<evidence type="ECO:0000313" key="5">
    <source>
        <dbReference type="Proteomes" id="UP000828251"/>
    </source>
</evidence>
<dbReference type="AlphaFoldDB" id="A0A9D4AKK5"/>
<evidence type="ECO:0000256" key="1">
    <source>
        <dbReference type="ARBA" id="ARBA00009995"/>
    </source>
</evidence>
<gene>
    <name evidence="4" type="ORF">J1N35_000514</name>
</gene>
<organism evidence="4 5">
    <name type="scientific">Gossypium stocksii</name>
    <dbReference type="NCBI Taxonomy" id="47602"/>
    <lineage>
        <taxon>Eukaryota</taxon>
        <taxon>Viridiplantae</taxon>
        <taxon>Streptophyta</taxon>
        <taxon>Embryophyta</taxon>
        <taxon>Tracheophyta</taxon>
        <taxon>Spermatophyta</taxon>
        <taxon>Magnoliopsida</taxon>
        <taxon>eudicotyledons</taxon>
        <taxon>Gunneridae</taxon>
        <taxon>Pentapetalae</taxon>
        <taxon>rosids</taxon>
        <taxon>malvids</taxon>
        <taxon>Malvales</taxon>
        <taxon>Malvaceae</taxon>
        <taxon>Malvoideae</taxon>
        <taxon>Gossypium</taxon>
    </lineage>
</organism>
<comment type="similarity">
    <text evidence="1">Belongs to the UDP-glycosyltransferase family.</text>
</comment>
<sequence>MGMQNKAKKPHVLIFPFPGQGHINPMLQFAKRLHSKGVKATLVPTVFLSKSSFFDSSASIDLCTISDGFDEGGFEQADTPDAYLSTFWNVGPKSLAALIKKLGHTAHPVDALVYDTMLPWALDVAKQFGISSAAFFTQSCAVNSVYYHVYKGHLQLPLRGSHVSLPAMPPLHVSELPSFVAIYGLYRAWLDVLVDQFSNIDEADWVFFNHFYELEPEVVDWMSKFWNVMTVGPTIPSIYLDKRLENDKDYGMNMFKPNVTACMSWLSGKPKDSVVYLSFGSVASLGIEQMEEIAWALKDRNGYFLWVVRETEKAKLPQNYIKETSHKGLVVTWCPQLEVLSHESVGCFLTHCGFNSTLEALSLGVPMLALPQWTDQCTNAKYIEDVWRNGIRARPDEKGIVRKETIIRCIMKLLMEDGKKGKEIKKNSIKWKNLAKKAVEEGGKSDKNNNFLNYFFHTKMSILYYTIKKQKVKSNYEFTYSQVVTQTVGGSLLPEMAFGIMPKTAVEDLMGDENNPKKPHVVIFPYPAQGHINPILQFAKRLLSKGVKAALVTTVFLSNSSFSDPSSTSIDIHTISDGFDQGGYEQAGSSDAYLATFWSVGPNSLAALIKKLGETGHPVDALVYDGFLPWALDVAKQFGIPSAVFFTQSCAVNSVYYHVSKGLLQLPLPVPHVSLPGLPPLQVSELPSFVALYGSYPAWFDVVVNQFSNVDGADWVFFNIFYDLEKEVVDWMSRFWNVMTVGPTIPSMYLDKRIENDKDYGMNLFKPNADACMSWLGGKPKDSVLYVSFGSFASLGIEQTTELACALKSSNVYFLWVVRETEMAKLPYNFIEETSEKGLVVAWCPQLEVLSNEAVGCFLTHCGFNSTLEALSLGVPMLAMPQWTDQPTNAKHVEDVWRIGIRVHPNEKGVVRRETIEQGIKELLTEVGEKGKEIRKNSIKWKNLVKKGIDEGGSSDKNIDEFIAKLL</sequence>
<proteinExistence type="inferred from homology"/>
<dbReference type="GO" id="GO:0032787">
    <property type="term" value="P:monocarboxylic acid metabolic process"/>
    <property type="evidence" value="ECO:0007669"/>
    <property type="project" value="UniProtKB-ARBA"/>
</dbReference>
<evidence type="ECO:0000313" key="4">
    <source>
        <dbReference type="EMBL" id="KAH1129136.1"/>
    </source>
</evidence>
<reference evidence="4 5" key="1">
    <citation type="journal article" date="2021" name="Plant Biotechnol. J.">
        <title>Multi-omics assisted identification of the key and species-specific regulatory components of drought-tolerant mechanisms in Gossypium stocksii.</title>
        <authorList>
            <person name="Yu D."/>
            <person name="Ke L."/>
            <person name="Zhang D."/>
            <person name="Wu Y."/>
            <person name="Sun Y."/>
            <person name="Mei J."/>
            <person name="Sun J."/>
            <person name="Sun Y."/>
        </authorList>
    </citation>
    <scope>NUCLEOTIDE SEQUENCE [LARGE SCALE GENOMIC DNA]</scope>
    <source>
        <strain evidence="5">cv. E1</strain>
        <tissue evidence="4">Leaf</tissue>
    </source>
</reference>
<name>A0A9D4AKK5_9ROSI</name>
<dbReference type="PANTHER" id="PTHR11926:SF1509">
    <property type="entry name" value="UDP-GLYCOSYLTRANSFERASE 74G1-LIKE"/>
    <property type="match status" value="1"/>
</dbReference>
<dbReference type="InterPro" id="IPR035595">
    <property type="entry name" value="UDP_glycos_trans_CS"/>
</dbReference>
<dbReference type="EMBL" id="JAIQCV010000001">
    <property type="protein sequence ID" value="KAH1129136.1"/>
    <property type="molecule type" value="Genomic_DNA"/>
</dbReference>
<accession>A0A9D4AKK5</accession>
<dbReference type="OrthoDB" id="5835829at2759"/>
<comment type="caution">
    <text evidence="4">The sequence shown here is derived from an EMBL/GenBank/DDBJ whole genome shotgun (WGS) entry which is preliminary data.</text>
</comment>
<dbReference type="SUPFAM" id="SSF53756">
    <property type="entry name" value="UDP-Glycosyltransferase/glycogen phosphorylase"/>
    <property type="match status" value="2"/>
</dbReference>
<dbReference type="FunFam" id="3.40.50.2000:FF:000019">
    <property type="entry name" value="Glycosyltransferase"/>
    <property type="match status" value="2"/>
</dbReference>
<dbReference type="FunFam" id="3.40.50.2000:FF:000057">
    <property type="entry name" value="Glycosyltransferase"/>
    <property type="match status" value="2"/>
</dbReference>
<dbReference type="Gene3D" id="3.40.50.2000">
    <property type="entry name" value="Glycogen Phosphorylase B"/>
    <property type="match status" value="4"/>
</dbReference>
<evidence type="ECO:0000256" key="3">
    <source>
        <dbReference type="ARBA" id="ARBA00022679"/>
    </source>
</evidence>
<dbReference type="CDD" id="cd03784">
    <property type="entry name" value="GT1_Gtf-like"/>
    <property type="match status" value="2"/>
</dbReference>
<dbReference type="PANTHER" id="PTHR11926">
    <property type="entry name" value="GLUCOSYL/GLUCURONOSYL TRANSFERASES"/>
    <property type="match status" value="1"/>
</dbReference>
<protein>
    <recommendedName>
        <fullName evidence="6">UDP-glycosyltransferases domain-containing protein</fullName>
    </recommendedName>
</protein>
<dbReference type="GO" id="GO:0080044">
    <property type="term" value="F:quercetin 7-O-glucosyltransferase activity"/>
    <property type="evidence" value="ECO:0007669"/>
    <property type="project" value="TreeGrafter"/>
</dbReference>
<dbReference type="InterPro" id="IPR002213">
    <property type="entry name" value="UDP_glucos_trans"/>
</dbReference>
<evidence type="ECO:0000256" key="2">
    <source>
        <dbReference type="ARBA" id="ARBA00022676"/>
    </source>
</evidence>
<keyword evidence="3" id="KW-0808">Transferase</keyword>
<evidence type="ECO:0008006" key="6">
    <source>
        <dbReference type="Google" id="ProtNLM"/>
    </source>
</evidence>
<dbReference type="PROSITE" id="PS00375">
    <property type="entry name" value="UDPGT"/>
    <property type="match status" value="2"/>
</dbReference>
<dbReference type="Pfam" id="PF00201">
    <property type="entry name" value="UDPGT"/>
    <property type="match status" value="2"/>
</dbReference>
<keyword evidence="2" id="KW-0328">Glycosyltransferase</keyword>
<dbReference type="GO" id="GO:0080043">
    <property type="term" value="F:quercetin 3-O-glucosyltransferase activity"/>
    <property type="evidence" value="ECO:0007669"/>
    <property type="project" value="TreeGrafter"/>
</dbReference>
<keyword evidence="5" id="KW-1185">Reference proteome</keyword>